<organism evidence="1 2">
    <name type="scientific">Rattus norvegicus</name>
    <name type="common">Rat</name>
    <dbReference type="NCBI Taxonomy" id="10116"/>
    <lineage>
        <taxon>Eukaryota</taxon>
        <taxon>Metazoa</taxon>
        <taxon>Chordata</taxon>
        <taxon>Craniata</taxon>
        <taxon>Vertebrata</taxon>
        <taxon>Euteleostomi</taxon>
        <taxon>Mammalia</taxon>
        <taxon>Eutheria</taxon>
        <taxon>Euarchontoglires</taxon>
        <taxon>Glires</taxon>
        <taxon>Rodentia</taxon>
        <taxon>Myomorpha</taxon>
        <taxon>Muroidea</taxon>
        <taxon>Muridae</taxon>
        <taxon>Murinae</taxon>
        <taxon>Rattus</taxon>
    </lineage>
</organism>
<evidence type="ECO:0000313" key="1">
    <source>
        <dbReference type="EMBL" id="EDM06968.1"/>
    </source>
</evidence>
<gene>
    <name evidence="1" type="ORF">rCG_64358</name>
</gene>
<dbReference type="Proteomes" id="UP000234681">
    <property type="component" value="Chromosome 17"/>
</dbReference>
<dbReference type="EMBL" id="CH474071">
    <property type="protein sequence ID" value="EDM06968.1"/>
    <property type="molecule type" value="Genomic_DNA"/>
</dbReference>
<protein>
    <submittedName>
        <fullName evidence="1">RCG64358</fullName>
    </submittedName>
</protein>
<evidence type="ECO:0000313" key="2">
    <source>
        <dbReference type="Proteomes" id="UP000234681"/>
    </source>
</evidence>
<proteinExistence type="predicted"/>
<dbReference type="AlphaFoldDB" id="A6KN17"/>
<accession>A6KN17</accession>
<name>A6KN17_RAT</name>
<sequence>MCTAWPQYPCLHLTKEKGISNTRQCLLLWLAQYGFSGSPYEINLKLLLDRNEFLIALWANSLSALVTCCQQ</sequence>
<reference evidence="2" key="1">
    <citation type="submission" date="2005-09" db="EMBL/GenBank/DDBJ databases">
        <authorList>
            <person name="Mural R.J."/>
            <person name="Li P.W."/>
            <person name="Adams M.D."/>
            <person name="Amanatides P.G."/>
            <person name="Baden-Tillson H."/>
            <person name="Barnstead M."/>
            <person name="Chin S.H."/>
            <person name="Dew I."/>
            <person name="Evans C.A."/>
            <person name="Ferriera S."/>
            <person name="Flanigan M."/>
            <person name="Fosler C."/>
            <person name="Glodek A."/>
            <person name="Gu Z."/>
            <person name="Holt R.A."/>
            <person name="Jennings D."/>
            <person name="Kraft C.L."/>
            <person name="Lu F."/>
            <person name="Nguyen T."/>
            <person name="Nusskern D.R."/>
            <person name="Pfannkoch C.M."/>
            <person name="Sitter C."/>
            <person name="Sutton G.G."/>
            <person name="Venter J.C."/>
            <person name="Wang Z."/>
            <person name="Woodage T."/>
            <person name="Zheng X.H."/>
            <person name="Zhong F."/>
        </authorList>
    </citation>
    <scope>NUCLEOTIDE SEQUENCE [LARGE SCALE GENOMIC DNA]</scope>
    <source>
        <strain>BN</strain>
        <strain evidence="2">Sprague-Dawley</strain>
    </source>
</reference>